<proteinExistence type="predicted"/>
<reference evidence="2" key="1">
    <citation type="submission" date="2021-01" db="EMBL/GenBank/DDBJ databases">
        <authorList>
            <person name="Corre E."/>
            <person name="Pelletier E."/>
            <person name="Niang G."/>
            <person name="Scheremetjew M."/>
            <person name="Finn R."/>
            <person name="Kale V."/>
            <person name="Holt S."/>
            <person name="Cochrane G."/>
            <person name="Meng A."/>
            <person name="Brown T."/>
            <person name="Cohen L."/>
        </authorList>
    </citation>
    <scope>NUCLEOTIDE SEQUENCE</scope>
    <source>
        <strain evidence="2">CCMP1320</strain>
    </source>
</reference>
<feature type="region of interest" description="Disordered" evidence="1">
    <location>
        <begin position="1"/>
        <end position="54"/>
    </location>
</feature>
<dbReference type="EMBL" id="HBIP01017615">
    <property type="protein sequence ID" value="CAE0495304.1"/>
    <property type="molecule type" value="Transcribed_RNA"/>
</dbReference>
<evidence type="ECO:0000256" key="1">
    <source>
        <dbReference type="SAM" id="MobiDB-lite"/>
    </source>
</evidence>
<feature type="compositionally biased region" description="Pro residues" evidence="1">
    <location>
        <begin position="35"/>
        <end position="50"/>
    </location>
</feature>
<feature type="region of interest" description="Disordered" evidence="1">
    <location>
        <begin position="87"/>
        <end position="110"/>
    </location>
</feature>
<gene>
    <name evidence="2" type="ORF">DTER00134_LOCUS10377</name>
</gene>
<feature type="compositionally biased region" description="Low complexity" evidence="1">
    <location>
        <begin position="95"/>
        <end position="108"/>
    </location>
</feature>
<evidence type="ECO:0000313" key="2">
    <source>
        <dbReference type="EMBL" id="CAE0495304.1"/>
    </source>
</evidence>
<organism evidence="2">
    <name type="scientific">Dunaliella tertiolecta</name>
    <name type="common">Green alga</name>
    <dbReference type="NCBI Taxonomy" id="3047"/>
    <lineage>
        <taxon>Eukaryota</taxon>
        <taxon>Viridiplantae</taxon>
        <taxon>Chlorophyta</taxon>
        <taxon>core chlorophytes</taxon>
        <taxon>Chlorophyceae</taxon>
        <taxon>CS clade</taxon>
        <taxon>Chlamydomonadales</taxon>
        <taxon>Dunaliellaceae</taxon>
        <taxon>Dunaliella</taxon>
    </lineage>
</organism>
<feature type="region of interest" description="Disordered" evidence="1">
    <location>
        <begin position="209"/>
        <end position="295"/>
    </location>
</feature>
<feature type="region of interest" description="Disordered" evidence="1">
    <location>
        <begin position="128"/>
        <end position="156"/>
    </location>
</feature>
<feature type="region of interest" description="Disordered" evidence="1">
    <location>
        <begin position="379"/>
        <end position="406"/>
    </location>
</feature>
<sequence>MQEHSQHPMLQPMHQPHNQETKTRCRGHASLCSLPQPPQPSPATPHPPHFLSPHQHEALPLRFPWTPKHAATNSSPTTDGAPAAMEVAARLSSATQSKGSSTMTSTTTRGLMEAAPGASVDRYIPSPAHQQQVSTHSPPPPPPSTTTAMPIPPQRPAVYLGRMSSSLLSSTTRLPGALEAHPAPRPAGPVPNPAPFSPHNVLVGPRMHGHDRENDGCFGPHLPNHRKGEHAGRMPSPGVEHHMQQGSSPDSCDHSARGPSALAGEPQRQGLLASRPGQQAHTGHHHHHHHYHQHHYHFYTDARAPHYFRISGGQLQELLLSCRSQEQAWRLHSVTNKSDSSDVGQQQQQQQQQHSPSSLSMVGASSPVPYAALDAAIDKGPQQRQRHHPPPSISTLHTLGQPHDVRPKAKETALEATNHAVHRAQQLLAARHQVNLCCGQG</sequence>
<feature type="compositionally biased region" description="Polar residues" evidence="1">
    <location>
        <begin position="334"/>
        <end position="344"/>
    </location>
</feature>
<feature type="region of interest" description="Disordered" evidence="1">
    <location>
        <begin position="334"/>
        <end position="365"/>
    </location>
</feature>
<feature type="compositionally biased region" description="Pro residues" evidence="1">
    <location>
        <begin position="137"/>
        <end position="155"/>
    </location>
</feature>
<feature type="compositionally biased region" description="Pro residues" evidence="1">
    <location>
        <begin position="183"/>
        <end position="196"/>
    </location>
</feature>
<accession>A0A7S3QWT9</accession>
<feature type="region of interest" description="Disordered" evidence="1">
    <location>
        <begin position="176"/>
        <end position="196"/>
    </location>
</feature>
<feature type="compositionally biased region" description="Basic residues" evidence="1">
    <location>
        <begin position="282"/>
        <end position="295"/>
    </location>
</feature>
<protein>
    <submittedName>
        <fullName evidence="2">Uncharacterized protein</fullName>
    </submittedName>
</protein>
<name>A0A7S3QWT9_DUNTE</name>
<dbReference type="AlphaFoldDB" id="A0A7S3QWT9"/>